<dbReference type="GO" id="GO:0019262">
    <property type="term" value="P:N-acetylneuraminate catabolic process"/>
    <property type="evidence" value="ECO:0007669"/>
    <property type="project" value="TreeGrafter"/>
</dbReference>
<keyword evidence="4" id="KW-0413">Isomerase</keyword>
<reference evidence="4" key="1">
    <citation type="submission" date="2019-09" db="EMBL/GenBank/DDBJ databases">
        <authorList>
            <person name="Needham M D."/>
        </authorList>
    </citation>
    <scope>NUCLEOTIDE SEQUENCE</scope>
</reference>
<dbReference type="Gene3D" id="3.40.50.1360">
    <property type="match status" value="1"/>
</dbReference>
<protein>
    <submittedName>
        <fullName evidence="4">Glucosamine-6-phosphate isomerases/6-phosphogluconolactonase</fullName>
    </submittedName>
</protein>
<name>A0A5E8CKU1_9ZZZZ</name>
<dbReference type="NCBIfam" id="TIGR00502">
    <property type="entry name" value="nagB"/>
    <property type="match status" value="1"/>
</dbReference>
<dbReference type="InterPro" id="IPR006148">
    <property type="entry name" value="Glc/Gal-6P_isomerase"/>
</dbReference>
<evidence type="ECO:0000259" key="3">
    <source>
        <dbReference type="Pfam" id="PF01182"/>
    </source>
</evidence>
<dbReference type="CDD" id="cd01399">
    <property type="entry name" value="GlcN6P_deaminase"/>
    <property type="match status" value="1"/>
</dbReference>
<sequence length="496" mass="56664">MKVIIKDSYDEISNLTAHYIKNKIANYNPTPENKFVLGLPTGSSPLGTYKLLIKFYEEGLLSFKNVITFNMDEYVGVLKENNQSYHYFMYNNFFNHIDILKENINMLDGNAENLKQECRNYENKIKLVGGIDLFLCGLGKDGHIAFNEPGSSLSSITRLKTLCLETIQDNSRFFGNDESQVPTQALTVGIKTIMDAKEILLIVSGRKKSKALKMIIEKPISSMWTGSVLQNHNKAVIVCDEESTNELMVKTYKYFKNLQSISDISGLPYPNCIKQYINNEDTILITSPHPDDDIIGCGGLLQLLPNKENVKILYMTNGTGGLRGNEDRLKEALSALTILGYTIDNIEHENFPFYDKKDRKISNQDNEKMLEFLNRIRPNHIFVCGDHDPKGTHQKCYNILKTTNLSNYVKKIWIYKGAWETWQNKYNTKANTSIQLTSNILNKKILALKLHLSQHPLKINDETNRDLIDRCIDVSTDNNLNLVEKFKVINKEAFSN</sequence>
<dbReference type="Gene3D" id="3.40.50.10320">
    <property type="entry name" value="LmbE-like"/>
    <property type="match status" value="1"/>
</dbReference>
<dbReference type="InterPro" id="IPR018321">
    <property type="entry name" value="Glucosamine6P_isomerase_CS"/>
</dbReference>
<dbReference type="GO" id="GO:0005737">
    <property type="term" value="C:cytoplasm"/>
    <property type="evidence" value="ECO:0007669"/>
    <property type="project" value="TreeGrafter"/>
</dbReference>
<gene>
    <name evidence="4" type="ORF">CPAV1605_1115</name>
</gene>
<dbReference type="PANTHER" id="PTHR11280">
    <property type="entry name" value="GLUCOSAMINE-6-PHOSPHATE ISOMERASE"/>
    <property type="match status" value="1"/>
</dbReference>
<evidence type="ECO:0000256" key="2">
    <source>
        <dbReference type="SAM" id="Coils"/>
    </source>
</evidence>
<dbReference type="HAMAP" id="MF_01241">
    <property type="entry name" value="GlcN6P_deamin"/>
    <property type="match status" value="1"/>
</dbReference>
<dbReference type="AlphaFoldDB" id="A0A5E8CKU1"/>
<evidence type="ECO:0000256" key="1">
    <source>
        <dbReference type="ARBA" id="ARBA00022801"/>
    </source>
</evidence>
<evidence type="ECO:0000313" key="4">
    <source>
        <dbReference type="EMBL" id="VVU95364.1"/>
    </source>
</evidence>
<dbReference type="SUPFAM" id="SSF100950">
    <property type="entry name" value="NagB/RpiA/CoA transferase-like"/>
    <property type="match status" value="1"/>
</dbReference>
<feature type="coiled-coil region" evidence="2">
    <location>
        <begin position="97"/>
        <end position="124"/>
    </location>
</feature>
<dbReference type="GO" id="GO:0004342">
    <property type="term" value="F:glucosamine-6-phosphate deaminase activity"/>
    <property type="evidence" value="ECO:0007669"/>
    <property type="project" value="InterPro"/>
</dbReference>
<dbReference type="GO" id="GO:0042802">
    <property type="term" value="F:identical protein binding"/>
    <property type="evidence" value="ECO:0007669"/>
    <property type="project" value="TreeGrafter"/>
</dbReference>
<keyword evidence="2" id="KW-0175">Coiled coil</keyword>
<feature type="domain" description="Glucosamine/galactosamine-6-phosphate isomerase" evidence="3">
    <location>
        <begin position="12"/>
        <end position="222"/>
    </location>
</feature>
<dbReference type="SUPFAM" id="SSF102588">
    <property type="entry name" value="LmbE-like"/>
    <property type="match status" value="1"/>
</dbReference>
<dbReference type="GO" id="GO:0006046">
    <property type="term" value="P:N-acetylglucosamine catabolic process"/>
    <property type="evidence" value="ECO:0007669"/>
    <property type="project" value="TreeGrafter"/>
</dbReference>
<dbReference type="GO" id="GO:0006043">
    <property type="term" value="P:glucosamine catabolic process"/>
    <property type="evidence" value="ECO:0007669"/>
    <property type="project" value="TreeGrafter"/>
</dbReference>
<dbReference type="EMBL" id="CABVLZ010000004">
    <property type="protein sequence ID" value="VVU95364.1"/>
    <property type="molecule type" value="Genomic_DNA"/>
</dbReference>
<dbReference type="PROSITE" id="PS01161">
    <property type="entry name" value="GLC_GALNAC_ISOMERASE"/>
    <property type="match status" value="1"/>
</dbReference>
<proteinExistence type="inferred from homology"/>
<dbReference type="GO" id="GO:0005975">
    <property type="term" value="P:carbohydrate metabolic process"/>
    <property type="evidence" value="ECO:0007669"/>
    <property type="project" value="InterPro"/>
</dbReference>
<accession>A0A5E8CKU1</accession>
<dbReference type="Pfam" id="PF01182">
    <property type="entry name" value="Glucosamine_iso"/>
    <property type="match status" value="1"/>
</dbReference>
<dbReference type="InterPro" id="IPR024078">
    <property type="entry name" value="LmbE-like_dom_sf"/>
</dbReference>
<dbReference type="PANTHER" id="PTHR11280:SF5">
    <property type="entry name" value="GLUCOSAMINE-6-PHOSPHATE ISOMERASE"/>
    <property type="match status" value="1"/>
</dbReference>
<dbReference type="Pfam" id="PF02585">
    <property type="entry name" value="PIG-L"/>
    <property type="match status" value="1"/>
</dbReference>
<dbReference type="InterPro" id="IPR037171">
    <property type="entry name" value="NagB/RpiA_transferase-like"/>
</dbReference>
<dbReference type="GO" id="GO:0016853">
    <property type="term" value="F:isomerase activity"/>
    <property type="evidence" value="ECO:0007669"/>
    <property type="project" value="UniProtKB-KW"/>
</dbReference>
<keyword evidence="1" id="KW-0378">Hydrolase</keyword>
<dbReference type="InterPro" id="IPR003737">
    <property type="entry name" value="GlcNAc_PI_deacetylase-related"/>
</dbReference>
<organism evidence="4">
    <name type="scientific">seawater metagenome</name>
    <dbReference type="NCBI Taxonomy" id="1561972"/>
    <lineage>
        <taxon>unclassified sequences</taxon>
        <taxon>metagenomes</taxon>
        <taxon>ecological metagenomes</taxon>
    </lineage>
</organism>
<dbReference type="InterPro" id="IPR004547">
    <property type="entry name" value="Glucosamine6P_isomerase"/>
</dbReference>